<evidence type="ECO:0000256" key="2">
    <source>
        <dbReference type="ARBA" id="ARBA00023125"/>
    </source>
</evidence>
<comment type="caution">
    <text evidence="6">The sequence shown here is derived from an EMBL/GenBank/DDBJ whole genome shotgun (WGS) entry which is preliminary data.</text>
</comment>
<name>A0A840ISV1_9PSEU</name>
<keyword evidence="2 4" id="KW-0238">DNA-binding</keyword>
<dbReference type="EMBL" id="JACHMG010000001">
    <property type="protein sequence ID" value="MBB4685701.1"/>
    <property type="molecule type" value="Genomic_DNA"/>
</dbReference>
<dbReference type="SUPFAM" id="SSF46689">
    <property type="entry name" value="Homeodomain-like"/>
    <property type="match status" value="1"/>
</dbReference>
<dbReference type="Proteomes" id="UP000581769">
    <property type="component" value="Unassembled WGS sequence"/>
</dbReference>
<reference evidence="6 7" key="1">
    <citation type="submission" date="2020-08" db="EMBL/GenBank/DDBJ databases">
        <title>Sequencing the genomes of 1000 actinobacteria strains.</title>
        <authorList>
            <person name="Klenk H.-P."/>
        </authorList>
    </citation>
    <scope>NUCLEOTIDE SEQUENCE [LARGE SCALE GENOMIC DNA]</scope>
    <source>
        <strain evidence="6 7">DSM 45859</strain>
    </source>
</reference>
<dbReference type="SUPFAM" id="SSF48498">
    <property type="entry name" value="Tetracyclin repressor-like, C-terminal domain"/>
    <property type="match status" value="1"/>
</dbReference>
<sequence>MAGRRADALRNQARILAVAEREVAAHGAEISLERVARVAGVGSGTVRRHFPGRQALLEAVFRDRIDALCARAGELTDVADARTALLEWLGLITVYEAEARGMAKALLPDHGSAADDGCATKLTEATEPLLSRAVREGVVAPEVTAKELLTLVAGFVLATEDDPSAARRLLALAVDGISPRR</sequence>
<dbReference type="InterPro" id="IPR050109">
    <property type="entry name" value="HTH-type_TetR-like_transc_reg"/>
</dbReference>
<keyword evidence="7" id="KW-1185">Reference proteome</keyword>
<dbReference type="RefSeq" id="WP_184780689.1">
    <property type="nucleotide sequence ID" value="NZ_JACHMG010000001.1"/>
</dbReference>
<dbReference type="Pfam" id="PF21597">
    <property type="entry name" value="TetR_C_43"/>
    <property type="match status" value="1"/>
</dbReference>
<evidence type="ECO:0000256" key="1">
    <source>
        <dbReference type="ARBA" id="ARBA00023015"/>
    </source>
</evidence>
<dbReference type="GO" id="GO:0003700">
    <property type="term" value="F:DNA-binding transcription factor activity"/>
    <property type="evidence" value="ECO:0007669"/>
    <property type="project" value="TreeGrafter"/>
</dbReference>
<gene>
    <name evidence="6" type="ORF">BJY18_003186</name>
</gene>
<evidence type="ECO:0000259" key="5">
    <source>
        <dbReference type="PROSITE" id="PS50977"/>
    </source>
</evidence>
<evidence type="ECO:0000256" key="3">
    <source>
        <dbReference type="ARBA" id="ARBA00023163"/>
    </source>
</evidence>
<feature type="DNA-binding region" description="H-T-H motif" evidence="4">
    <location>
        <begin position="31"/>
        <end position="50"/>
    </location>
</feature>
<evidence type="ECO:0000313" key="7">
    <source>
        <dbReference type="Proteomes" id="UP000581769"/>
    </source>
</evidence>
<keyword evidence="1" id="KW-0805">Transcription regulation</keyword>
<dbReference type="PANTHER" id="PTHR30055:SF234">
    <property type="entry name" value="HTH-TYPE TRANSCRIPTIONAL REGULATOR BETI"/>
    <property type="match status" value="1"/>
</dbReference>
<dbReference type="PANTHER" id="PTHR30055">
    <property type="entry name" value="HTH-TYPE TRANSCRIPTIONAL REGULATOR RUTR"/>
    <property type="match status" value="1"/>
</dbReference>
<protein>
    <submittedName>
        <fullName evidence="6">AcrR family transcriptional regulator</fullName>
    </submittedName>
</protein>
<proteinExistence type="predicted"/>
<dbReference type="GO" id="GO:0000976">
    <property type="term" value="F:transcription cis-regulatory region binding"/>
    <property type="evidence" value="ECO:0007669"/>
    <property type="project" value="TreeGrafter"/>
</dbReference>
<dbReference type="InterPro" id="IPR009057">
    <property type="entry name" value="Homeodomain-like_sf"/>
</dbReference>
<evidence type="ECO:0000256" key="4">
    <source>
        <dbReference type="PROSITE-ProRule" id="PRU00335"/>
    </source>
</evidence>
<organism evidence="6 7">
    <name type="scientific">Amycolatopsis jiangsuensis</name>
    <dbReference type="NCBI Taxonomy" id="1181879"/>
    <lineage>
        <taxon>Bacteria</taxon>
        <taxon>Bacillati</taxon>
        <taxon>Actinomycetota</taxon>
        <taxon>Actinomycetes</taxon>
        <taxon>Pseudonocardiales</taxon>
        <taxon>Pseudonocardiaceae</taxon>
        <taxon>Amycolatopsis</taxon>
    </lineage>
</organism>
<dbReference type="PROSITE" id="PS50977">
    <property type="entry name" value="HTH_TETR_2"/>
    <property type="match status" value="1"/>
</dbReference>
<dbReference type="Pfam" id="PF00440">
    <property type="entry name" value="TetR_N"/>
    <property type="match status" value="1"/>
</dbReference>
<dbReference type="InterPro" id="IPR001647">
    <property type="entry name" value="HTH_TetR"/>
</dbReference>
<accession>A0A840ISV1</accession>
<dbReference type="InterPro" id="IPR036271">
    <property type="entry name" value="Tet_transcr_reg_TetR-rel_C_sf"/>
</dbReference>
<dbReference type="Gene3D" id="1.10.357.10">
    <property type="entry name" value="Tetracycline Repressor, domain 2"/>
    <property type="match status" value="1"/>
</dbReference>
<dbReference type="InterPro" id="IPR049445">
    <property type="entry name" value="TetR_SbtR-like_C"/>
</dbReference>
<evidence type="ECO:0000313" key="6">
    <source>
        <dbReference type="EMBL" id="MBB4685701.1"/>
    </source>
</evidence>
<keyword evidence="3" id="KW-0804">Transcription</keyword>
<feature type="domain" description="HTH tetR-type" evidence="5">
    <location>
        <begin position="9"/>
        <end position="68"/>
    </location>
</feature>
<dbReference type="AlphaFoldDB" id="A0A840ISV1"/>